<accession>A0ABN7UJB2</accession>
<feature type="region of interest" description="Disordered" evidence="1">
    <location>
        <begin position="1"/>
        <end position="45"/>
    </location>
</feature>
<proteinExistence type="predicted"/>
<name>A0ABN7UJB2_GIGMA</name>
<protein>
    <submittedName>
        <fullName evidence="2">32494_t:CDS:1</fullName>
    </submittedName>
</protein>
<sequence>MSKKSPRKKAKKDVPSTAAGTSGASTQSSNVTEIAENVPSLQKEQSISSGKVNLLRYGDSKPTRILFEGENVHDLIRAVKKELSPDFDDISLNRITIRKHGEKTGLRPGLVVDRSFINDYETPLQIIVNAPESENLSEIVQSALREELSRQKPDETIQVSNLSETKARKIIGLYGLKLLGVKKHFQPIEPIQCHPFIWDMENDEARQMSEVEKWFENALDLSSDFHVKDIHTQNYQRHLQTANVVLTGGTNISVGPSDTSCVWIEVKKSKENFKIGQVIGELLILDNVYAPRPMSYALAIIKQFVLDEGRIFLDILGRSITYQTNLPTPLKKRTKFRQSIPEEGDERMADIIDDMTEKELSNMTMRKRLRLAKSIVSIEELPIIDQLIGQFSDDYESS</sequence>
<dbReference type="EMBL" id="CAJVQB010003537">
    <property type="protein sequence ID" value="CAG8611048.1"/>
    <property type="molecule type" value="Genomic_DNA"/>
</dbReference>
<feature type="compositionally biased region" description="Basic residues" evidence="1">
    <location>
        <begin position="1"/>
        <end position="11"/>
    </location>
</feature>
<evidence type="ECO:0000256" key="1">
    <source>
        <dbReference type="SAM" id="MobiDB-lite"/>
    </source>
</evidence>
<dbReference type="Proteomes" id="UP000789901">
    <property type="component" value="Unassembled WGS sequence"/>
</dbReference>
<evidence type="ECO:0000313" key="3">
    <source>
        <dbReference type="Proteomes" id="UP000789901"/>
    </source>
</evidence>
<gene>
    <name evidence="2" type="ORF">GMARGA_LOCUS7359</name>
</gene>
<reference evidence="2 3" key="1">
    <citation type="submission" date="2021-06" db="EMBL/GenBank/DDBJ databases">
        <authorList>
            <person name="Kallberg Y."/>
            <person name="Tangrot J."/>
            <person name="Rosling A."/>
        </authorList>
    </citation>
    <scope>NUCLEOTIDE SEQUENCE [LARGE SCALE GENOMIC DNA]</scope>
    <source>
        <strain evidence="2 3">120-4 pot B 10/14</strain>
    </source>
</reference>
<organism evidence="2 3">
    <name type="scientific">Gigaspora margarita</name>
    <dbReference type="NCBI Taxonomy" id="4874"/>
    <lineage>
        <taxon>Eukaryota</taxon>
        <taxon>Fungi</taxon>
        <taxon>Fungi incertae sedis</taxon>
        <taxon>Mucoromycota</taxon>
        <taxon>Glomeromycotina</taxon>
        <taxon>Glomeromycetes</taxon>
        <taxon>Diversisporales</taxon>
        <taxon>Gigasporaceae</taxon>
        <taxon>Gigaspora</taxon>
    </lineage>
</organism>
<comment type="caution">
    <text evidence="2">The sequence shown here is derived from an EMBL/GenBank/DDBJ whole genome shotgun (WGS) entry which is preliminary data.</text>
</comment>
<evidence type="ECO:0000313" key="2">
    <source>
        <dbReference type="EMBL" id="CAG8611048.1"/>
    </source>
</evidence>
<keyword evidence="3" id="KW-1185">Reference proteome</keyword>
<feature type="compositionally biased region" description="Low complexity" evidence="1">
    <location>
        <begin position="16"/>
        <end position="29"/>
    </location>
</feature>